<keyword evidence="5" id="KW-0408">Iron</keyword>
<dbReference type="PROSITE" id="PS51296">
    <property type="entry name" value="RIESKE"/>
    <property type="match status" value="1"/>
</dbReference>
<dbReference type="Gene3D" id="3.90.380.10">
    <property type="entry name" value="Naphthalene 1,2-dioxygenase Alpha Subunit, Chain A, domain 1"/>
    <property type="match status" value="1"/>
</dbReference>
<keyword evidence="6" id="KW-0411">Iron-sulfur</keyword>
<dbReference type="Pfam" id="PF00355">
    <property type="entry name" value="Rieske"/>
    <property type="match status" value="1"/>
</dbReference>
<dbReference type="SUPFAM" id="SSF55961">
    <property type="entry name" value="Bet v1-like"/>
    <property type="match status" value="1"/>
</dbReference>
<dbReference type="RefSeq" id="WP_009018933.1">
    <property type="nucleotide sequence ID" value="NZ_DS999411.1"/>
</dbReference>
<dbReference type="InterPro" id="IPR036922">
    <property type="entry name" value="Rieske_2Fe-2S_sf"/>
</dbReference>
<dbReference type="SUPFAM" id="SSF50022">
    <property type="entry name" value="ISP domain"/>
    <property type="match status" value="1"/>
</dbReference>
<proteinExistence type="predicted"/>
<dbReference type="InterPro" id="IPR015879">
    <property type="entry name" value="Ring_hydroxy_dOase_asu_C_dom"/>
</dbReference>
<dbReference type="PANTHER" id="PTHR43756">
    <property type="entry name" value="CHOLINE MONOOXYGENASE, CHLOROPLASTIC"/>
    <property type="match status" value="1"/>
</dbReference>
<feature type="domain" description="Rieske" evidence="7">
    <location>
        <begin position="44"/>
        <end position="150"/>
    </location>
</feature>
<dbReference type="GO" id="GO:0051537">
    <property type="term" value="F:2 iron, 2 sulfur cluster binding"/>
    <property type="evidence" value="ECO:0007669"/>
    <property type="project" value="UniProtKB-KW"/>
</dbReference>
<organism evidence="8 9">
    <name type="scientific">Luminiphilus syltensis NOR5-1B</name>
    <dbReference type="NCBI Taxonomy" id="565045"/>
    <lineage>
        <taxon>Bacteria</taxon>
        <taxon>Pseudomonadati</taxon>
        <taxon>Pseudomonadota</taxon>
        <taxon>Gammaproteobacteria</taxon>
        <taxon>Cellvibrionales</taxon>
        <taxon>Halieaceae</taxon>
        <taxon>Luminiphilus</taxon>
    </lineage>
</organism>
<dbReference type="Pfam" id="PF00848">
    <property type="entry name" value="Ring_hydroxyl_A"/>
    <property type="match status" value="1"/>
</dbReference>
<protein>
    <submittedName>
        <fullName evidence="8">Large subunit aromatic oxygenase</fullName>
    </submittedName>
</protein>
<dbReference type="PANTHER" id="PTHR43756:SF5">
    <property type="entry name" value="CHOLINE MONOOXYGENASE, CHLOROPLASTIC"/>
    <property type="match status" value="1"/>
</dbReference>
<reference evidence="9" key="1">
    <citation type="journal article" date="2013" name="BMC Microbiol.">
        <title>Taxonomy and evolution of bacteriochlorophyll a-containing members of the OM60/NOR5 clade of marine gammaproteobacteria: description of Luminiphilus syltensis gen. nov., sp. nov., reclassification of Haliea rubra as Pseudohaliea rubra gen. nov., comb. nov., and emendation of Chromatocurvus halotolerans.</title>
        <authorList>
            <person name="Spring S."/>
            <person name="Riedel T."/>
            <person name="Sproer C."/>
            <person name="Yan S."/>
            <person name="Harder J."/>
            <person name="Fuchs B.M."/>
        </authorList>
    </citation>
    <scope>NUCLEOTIDE SEQUENCE [LARGE SCALE GENOMIC DNA]</scope>
    <source>
        <strain evidence="9">NOR51-B</strain>
    </source>
</reference>
<dbReference type="Gene3D" id="2.102.10.10">
    <property type="entry name" value="Rieske [2Fe-2S] iron-sulphur domain"/>
    <property type="match status" value="1"/>
</dbReference>
<dbReference type="GO" id="GO:0005506">
    <property type="term" value="F:iron ion binding"/>
    <property type="evidence" value="ECO:0007669"/>
    <property type="project" value="InterPro"/>
</dbReference>
<dbReference type="STRING" id="565045.NOR51B_122"/>
<evidence type="ECO:0000256" key="4">
    <source>
        <dbReference type="ARBA" id="ARBA00023002"/>
    </source>
</evidence>
<dbReference type="InterPro" id="IPR001663">
    <property type="entry name" value="Rng_hydr_dOase-A"/>
</dbReference>
<dbReference type="CDD" id="cd08884">
    <property type="entry name" value="RHO_alpha_C_GbcA-like"/>
    <property type="match status" value="1"/>
</dbReference>
<comment type="cofactor">
    <cofactor evidence="1">
        <name>Fe cation</name>
        <dbReference type="ChEBI" id="CHEBI:24875"/>
    </cofactor>
</comment>
<evidence type="ECO:0000313" key="9">
    <source>
        <dbReference type="Proteomes" id="UP000004699"/>
    </source>
</evidence>
<dbReference type="GO" id="GO:0016491">
    <property type="term" value="F:oxidoreductase activity"/>
    <property type="evidence" value="ECO:0007669"/>
    <property type="project" value="UniProtKB-KW"/>
</dbReference>
<dbReference type="PRINTS" id="PR00090">
    <property type="entry name" value="RNGDIOXGNASE"/>
</dbReference>
<keyword evidence="3" id="KW-0479">Metal-binding</keyword>
<dbReference type="Proteomes" id="UP000004699">
    <property type="component" value="Unassembled WGS sequence"/>
</dbReference>
<dbReference type="AlphaFoldDB" id="B8KSG9"/>
<evidence type="ECO:0000256" key="2">
    <source>
        <dbReference type="ARBA" id="ARBA00022714"/>
    </source>
</evidence>
<keyword evidence="2" id="KW-0001">2Fe-2S</keyword>
<evidence type="ECO:0000256" key="3">
    <source>
        <dbReference type="ARBA" id="ARBA00022723"/>
    </source>
</evidence>
<name>B8KSG9_9GAMM</name>
<gene>
    <name evidence="8" type="ORF">NOR51B_122</name>
</gene>
<dbReference type="eggNOG" id="COG4638">
    <property type="taxonomic scope" value="Bacteria"/>
</dbReference>
<evidence type="ECO:0000256" key="5">
    <source>
        <dbReference type="ARBA" id="ARBA00023004"/>
    </source>
</evidence>
<sequence>MKDSIQSINELIADQKPGYSLDQRFYTDPAIYELELDKVVYRNWIFAGHASQLPDSGDFRVLNVAGESAIIVRGSDGTLKGFANVCRHRGSLVCLEERGHAEKFTCPYHGWMYDIDGKLFAARNMPDDFDMASHSLKTVSVETVHGLIFVCFTDEPLSLEGCRRDMAEPMAMFDFENLKVAATKSYEIPANWKLSVENYQECYHCATAHPEYARMHTLMLDEDKKARVQKKMLDSMDACGLKKIEIDFFNEAARPGEMGYGYSRTALFNRYKTGTRDGSPVAPLLGNLTDYDNGASDFNFGPFSFMLAYSDHVVAYVFTPIDHNSSKCEIYWMVRGDAEEGKDFDVDELTWLWDITTISDKEIIVNNSKGVHSKYYQPGPFSGMEKEERSYIEWFLRELQRP</sequence>
<evidence type="ECO:0000313" key="8">
    <source>
        <dbReference type="EMBL" id="EED34185.1"/>
    </source>
</evidence>
<evidence type="ECO:0000256" key="1">
    <source>
        <dbReference type="ARBA" id="ARBA00001962"/>
    </source>
</evidence>
<dbReference type="InterPro" id="IPR017941">
    <property type="entry name" value="Rieske_2Fe-2S"/>
</dbReference>
<dbReference type="EMBL" id="DS999411">
    <property type="protein sequence ID" value="EED34185.1"/>
    <property type="molecule type" value="Genomic_DNA"/>
</dbReference>
<dbReference type="HOGENOM" id="CLU_026244_3_0_6"/>
<dbReference type="CDD" id="cd03469">
    <property type="entry name" value="Rieske_RO_Alpha_N"/>
    <property type="match status" value="1"/>
</dbReference>
<accession>B8KSG9</accession>
<evidence type="ECO:0000259" key="7">
    <source>
        <dbReference type="PROSITE" id="PS51296"/>
    </source>
</evidence>
<dbReference type="OrthoDB" id="9769355at2"/>
<keyword evidence="4" id="KW-0560">Oxidoreductase</keyword>
<evidence type="ECO:0000256" key="6">
    <source>
        <dbReference type="ARBA" id="ARBA00023014"/>
    </source>
</evidence>
<keyword evidence="9" id="KW-1185">Reference proteome</keyword>